<evidence type="ECO:0000313" key="5">
    <source>
        <dbReference type="EMBL" id="SDA48859.1"/>
    </source>
</evidence>
<evidence type="ECO:0000256" key="3">
    <source>
        <dbReference type="ARBA" id="ARBA00023163"/>
    </source>
</evidence>
<dbReference type="InterPro" id="IPR009057">
    <property type="entry name" value="Homeodomain-like_sf"/>
</dbReference>
<reference evidence="6" key="2">
    <citation type="journal article" date="2022" name="Food Funct.">
        <title>Lactobacillus kefiranofaciens ZW18 from Kefir enhances the anti-tumor effect of anti-programmed cell death 1 (PD-1) immunotherapy by modulating the gut microbiota.</title>
        <authorList>
            <person name="Zhao J."/>
            <person name="Wang Y."/>
            <person name="Wang J."/>
            <person name="Lv M."/>
            <person name="Zhou C."/>
            <person name="Jia L."/>
            <person name="Geng W."/>
        </authorList>
    </citation>
    <scope>NUCLEOTIDE SEQUENCE</scope>
    <source>
        <strain evidence="6">ZW18</strain>
    </source>
</reference>
<dbReference type="PANTHER" id="PTHR43280">
    <property type="entry name" value="ARAC-FAMILY TRANSCRIPTIONAL REGULATOR"/>
    <property type="match status" value="1"/>
</dbReference>
<dbReference type="Gene3D" id="1.10.10.60">
    <property type="entry name" value="Homeodomain-like"/>
    <property type="match status" value="2"/>
</dbReference>
<dbReference type="InterPro" id="IPR037923">
    <property type="entry name" value="HTH-like"/>
</dbReference>
<dbReference type="SMART" id="SM00342">
    <property type="entry name" value="HTH_ARAC"/>
    <property type="match status" value="1"/>
</dbReference>
<evidence type="ECO:0000313" key="7">
    <source>
        <dbReference type="Proteomes" id="UP000181860"/>
    </source>
</evidence>
<dbReference type="Proteomes" id="UP000181860">
    <property type="component" value="Unassembled WGS sequence"/>
</dbReference>
<dbReference type="InterPro" id="IPR018062">
    <property type="entry name" value="HTH_AraC-typ_CS"/>
</dbReference>
<dbReference type="PROSITE" id="PS01124">
    <property type="entry name" value="HTH_ARAC_FAMILY_2"/>
    <property type="match status" value="1"/>
</dbReference>
<dbReference type="SUPFAM" id="SSF46689">
    <property type="entry name" value="Homeodomain-like"/>
    <property type="match status" value="2"/>
</dbReference>
<dbReference type="Pfam" id="PF12833">
    <property type="entry name" value="HTH_18"/>
    <property type="match status" value="1"/>
</dbReference>
<keyword evidence="2 5" id="KW-0238">DNA-binding</keyword>
<dbReference type="InterPro" id="IPR020449">
    <property type="entry name" value="Tscrpt_reg_AraC-type_HTH"/>
</dbReference>
<protein>
    <submittedName>
        <fullName evidence="6">AraC family transcriptional regulator</fullName>
    </submittedName>
    <submittedName>
        <fullName evidence="5">AraC-type DNA-binding protein</fullName>
    </submittedName>
</protein>
<evidence type="ECO:0000259" key="4">
    <source>
        <dbReference type="PROSITE" id="PS01124"/>
    </source>
</evidence>
<keyword evidence="1" id="KW-0805">Transcription regulation</keyword>
<accession>A0AAX3UF61</accession>
<evidence type="ECO:0000313" key="8">
    <source>
        <dbReference type="Proteomes" id="UP001242513"/>
    </source>
</evidence>
<dbReference type="CDD" id="cd06986">
    <property type="entry name" value="cupin_MmsR-like_N"/>
    <property type="match status" value="1"/>
</dbReference>
<dbReference type="PANTHER" id="PTHR43280:SF30">
    <property type="entry name" value="MMSAB OPERON REGULATORY PROTEIN"/>
    <property type="match status" value="1"/>
</dbReference>
<keyword evidence="7" id="KW-1185">Reference proteome</keyword>
<dbReference type="AlphaFoldDB" id="A0AAX3UF61"/>
<dbReference type="EMBL" id="FMXC01000006">
    <property type="protein sequence ID" value="SDA48859.1"/>
    <property type="molecule type" value="Genomic_DNA"/>
</dbReference>
<dbReference type="PRINTS" id="PR00032">
    <property type="entry name" value="HTHARAC"/>
</dbReference>
<dbReference type="Proteomes" id="UP001242513">
    <property type="component" value="Chromosome"/>
</dbReference>
<evidence type="ECO:0000256" key="1">
    <source>
        <dbReference type="ARBA" id="ARBA00023015"/>
    </source>
</evidence>
<evidence type="ECO:0000256" key="2">
    <source>
        <dbReference type="ARBA" id="ARBA00023125"/>
    </source>
</evidence>
<name>A0AAX3UF61_9LACO</name>
<evidence type="ECO:0000313" key="6">
    <source>
        <dbReference type="EMBL" id="WGO86384.1"/>
    </source>
</evidence>
<organism evidence="6 8">
    <name type="scientific">Lactobacillus kefiranofaciens</name>
    <dbReference type="NCBI Taxonomy" id="267818"/>
    <lineage>
        <taxon>Bacteria</taxon>
        <taxon>Bacillati</taxon>
        <taxon>Bacillota</taxon>
        <taxon>Bacilli</taxon>
        <taxon>Lactobacillales</taxon>
        <taxon>Lactobacillaceae</taxon>
        <taxon>Lactobacillus</taxon>
    </lineage>
</organism>
<dbReference type="InterPro" id="IPR003313">
    <property type="entry name" value="AraC-bd"/>
</dbReference>
<gene>
    <name evidence="6" type="ORF">QEJ78_02615</name>
    <name evidence="5" type="ORF">SAMN02983011_00871</name>
</gene>
<dbReference type="SUPFAM" id="SSF51215">
    <property type="entry name" value="Regulatory protein AraC"/>
    <property type="match status" value="1"/>
</dbReference>
<dbReference type="PROSITE" id="PS00041">
    <property type="entry name" value="HTH_ARAC_FAMILY_1"/>
    <property type="match status" value="1"/>
</dbReference>
<dbReference type="GO" id="GO:0003700">
    <property type="term" value="F:DNA-binding transcription factor activity"/>
    <property type="evidence" value="ECO:0007669"/>
    <property type="project" value="InterPro"/>
</dbReference>
<dbReference type="EMBL" id="CP123735">
    <property type="protein sequence ID" value="WGO86384.1"/>
    <property type="molecule type" value="Genomic_DNA"/>
</dbReference>
<proteinExistence type="predicted"/>
<feature type="domain" description="HTH araC/xylS-type" evidence="4">
    <location>
        <begin position="175"/>
        <end position="273"/>
    </location>
</feature>
<keyword evidence="3" id="KW-0804">Transcription</keyword>
<dbReference type="InterPro" id="IPR018060">
    <property type="entry name" value="HTH_AraC"/>
</dbReference>
<dbReference type="GO" id="GO:0043565">
    <property type="term" value="F:sequence-specific DNA binding"/>
    <property type="evidence" value="ECO:0007669"/>
    <property type="project" value="InterPro"/>
</dbReference>
<dbReference type="RefSeq" id="WP_013854086.1">
    <property type="nucleotide sequence ID" value="NZ_CP123735.1"/>
</dbReference>
<dbReference type="Pfam" id="PF02311">
    <property type="entry name" value="AraC_binding"/>
    <property type="match status" value="1"/>
</dbReference>
<reference evidence="6" key="3">
    <citation type="submission" date="2023-04" db="EMBL/GenBank/DDBJ databases">
        <authorList>
            <person name="Wang Y."/>
        </authorList>
    </citation>
    <scope>NUCLEOTIDE SEQUENCE</scope>
    <source>
        <strain evidence="6">ZW18</strain>
    </source>
</reference>
<dbReference type="Gene3D" id="2.60.120.280">
    <property type="entry name" value="Regulatory protein AraC"/>
    <property type="match status" value="1"/>
</dbReference>
<sequence length="276" mass="32730">MKYYRWGFNNQDYNAQFYVSSGGFEKPHPCHSYGPMGRSGYMIHCVTGGHGIFKSNGKVYHLKKGDIFYIQPHKTTYMEADAVDPWTFYWVRFIGNLVPQYMKRINLSYQNPIIRQEDLPTVFQDVVDIVEYSQQTGPRDFYYQSKMFSILHALQLHFPKESTKNKVLQTTDIYDRALRYIANNYEEQISVHDLVGYLNIDRSYLFRIFKKHSQTNPQEFITNYRLAKASELLKSKNNTVEYVALSCGFLSYQSFFRFFKKKYGISPTQYKKKYLK</sequence>
<reference evidence="5 7" key="1">
    <citation type="submission" date="2016-10" db="EMBL/GenBank/DDBJ databases">
        <authorList>
            <person name="Varghese N."/>
            <person name="Submissions S."/>
        </authorList>
    </citation>
    <scope>NUCLEOTIDE SEQUENCE [LARGE SCALE GENOMIC DNA]</scope>
    <source>
        <strain evidence="5 7">ATCC 43761</strain>
    </source>
</reference>